<dbReference type="InterPro" id="IPR011083">
    <property type="entry name" value="Phage_tail_collar_dom"/>
</dbReference>
<evidence type="ECO:0000313" key="2">
    <source>
        <dbReference type="EMBL" id="MDO5970613.1"/>
    </source>
</evidence>
<dbReference type="RefSeq" id="WP_303278302.1">
    <property type="nucleotide sequence ID" value="NZ_JAUOEK010000120.1"/>
</dbReference>
<organism evidence="2 3">
    <name type="scientific">Flavivirga aquimarina</name>
    <dbReference type="NCBI Taxonomy" id="2027862"/>
    <lineage>
        <taxon>Bacteria</taxon>
        <taxon>Pseudomonadati</taxon>
        <taxon>Bacteroidota</taxon>
        <taxon>Flavobacteriia</taxon>
        <taxon>Flavobacteriales</taxon>
        <taxon>Flavobacteriaceae</taxon>
        <taxon>Flavivirga</taxon>
    </lineage>
</organism>
<accession>A0ABT8WC36</accession>
<gene>
    <name evidence="2" type="ORF">Q4Q35_12420</name>
</gene>
<dbReference type="Gene3D" id="3.90.1340.10">
    <property type="entry name" value="Phage tail collar domain"/>
    <property type="match status" value="1"/>
</dbReference>
<dbReference type="Pfam" id="PF07484">
    <property type="entry name" value="Collar"/>
    <property type="match status" value="1"/>
</dbReference>
<reference evidence="2" key="1">
    <citation type="submission" date="2023-07" db="EMBL/GenBank/DDBJ databases">
        <title>Two novel species in the genus Flavivirga.</title>
        <authorList>
            <person name="Kwon K."/>
        </authorList>
    </citation>
    <scope>NUCLEOTIDE SEQUENCE</scope>
    <source>
        <strain evidence="2">KCTC 52353</strain>
    </source>
</reference>
<protein>
    <submittedName>
        <fullName evidence="2">Phage tail protein</fullName>
    </submittedName>
</protein>
<feature type="domain" description="Phage tail collar" evidence="1">
    <location>
        <begin position="3"/>
        <end position="49"/>
    </location>
</feature>
<evidence type="ECO:0000313" key="3">
    <source>
        <dbReference type="Proteomes" id="UP001176883"/>
    </source>
</evidence>
<proteinExistence type="predicted"/>
<keyword evidence="3" id="KW-1185">Reference proteome</keyword>
<dbReference type="SUPFAM" id="SSF88874">
    <property type="entry name" value="Receptor-binding domain of short tail fibre protein gp12"/>
    <property type="match status" value="1"/>
</dbReference>
<dbReference type="Proteomes" id="UP001176883">
    <property type="component" value="Unassembled WGS sequence"/>
</dbReference>
<dbReference type="EMBL" id="JAUOEK010000120">
    <property type="protein sequence ID" value="MDO5970613.1"/>
    <property type="molecule type" value="Genomic_DNA"/>
</dbReference>
<name>A0ABT8WC36_9FLAO</name>
<sequence>MDKIPENYMLCDGRALNIDEYPELFENIGTSFGAVGTTQFKIPDLREKFLVGYSGNGDYNAVGQTGGLDEVTLTKERRE</sequence>
<dbReference type="InterPro" id="IPR037053">
    <property type="entry name" value="Phage_tail_collar_dom_sf"/>
</dbReference>
<evidence type="ECO:0000259" key="1">
    <source>
        <dbReference type="Pfam" id="PF07484"/>
    </source>
</evidence>
<comment type="caution">
    <text evidence="2">The sequence shown here is derived from an EMBL/GenBank/DDBJ whole genome shotgun (WGS) entry which is preliminary data.</text>
</comment>